<dbReference type="AlphaFoldDB" id="A0A0V1GZQ1"/>
<dbReference type="Proteomes" id="UP000055024">
    <property type="component" value="Unassembled WGS sequence"/>
</dbReference>
<dbReference type="OrthoDB" id="5788998at2759"/>
<protein>
    <submittedName>
        <fullName evidence="1">Uncharacterized protein</fullName>
    </submittedName>
</protein>
<keyword evidence="2" id="KW-1185">Reference proteome</keyword>
<gene>
    <name evidence="1" type="ORF">T11_3005</name>
</gene>
<comment type="caution">
    <text evidence="1">The sequence shown here is derived from an EMBL/GenBank/DDBJ whole genome shotgun (WGS) entry which is preliminary data.</text>
</comment>
<name>A0A0V1GZQ1_9BILA</name>
<organism evidence="1 2">
    <name type="scientific">Trichinella zimbabwensis</name>
    <dbReference type="NCBI Taxonomy" id="268475"/>
    <lineage>
        <taxon>Eukaryota</taxon>
        <taxon>Metazoa</taxon>
        <taxon>Ecdysozoa</taxon>
        <taxon>Nematoda</taxon>
        <taxon>Enoplea</taxon>
        <taxon>Dorylaimia</taxon>
        <taxon>Trichinellida</taxon>
        <taxon>Trichinellidae</taxon>
        <taxon>Trichinella</taxon>
    </lineage>
</organism>
<dbReference type="EMBL" id="JYDP01000178">
    <property type="protein sequence ID" value="KRZ03911.1"/>
    <property type="molecule type" value="Genomic_DNA"/>
</dbReference>
<proteinExistence type="predicted"/>
<evidence type="ECO:0000313" key="2">
    <source>
        <dbReference type="Proteomes" id="UP000055024"/>
    </source>
</evidence>
<sequence>MEKANNEMENCFSHLPFRLYAKQNYAIEKKANVLLTCEEMILACLLACSLVLLETVVYRVIRKLEFCCFPNNQQQNNRLPNKMALIKQQASNLKSTEQTNNKKIKKKYVNSKLQSKTQTFTCYGNYFEQKKKHTFHLPENLHIFQGEGKLKMNKQKLSRPIGSFKCGQPNGGLPVGVPWSPALETER</sequence>
<reference evidence="1 2" key="1">
    <citation type="submission" date="2015-01" db="EMBL/GenBank/DDBJ databases">
        <title>Evolution of Trichinella species and genotypes.</title>
        <authorList>
            <person name="Korhonen P.K."/>
            <person name="Edoardo P."/>
            <person name="Giuseppe L.R."/>
            <person name="Gasser R.B."/>
        </authorList>
    </citation>
    <scope>NUCLEOTIDE SEQUENCE [LARGE SCALE GENOMIC DNA]</scope>
    <source>
        <strain evidence="1">ISS1029</strain>
    </source>
</reference>
<accession>A0A0V1GZQ1</accession>
<evidence type="ECO:0000313" key="1">
    <source>
        <dbReference type="EMBL" id="KRZ03911.1"/>
    </source>
</evidence>